<dbReference type="AlphaFoldDB" id="X1GMN7"/>
<dbReference type="Gene3D" id="3.40.50.2000">
    <property type="entry name" value="Glycogen Phosphorylase B"/>
    <property type="match status" value="1"/>
</dbReference>
<gene>
    <name evidence="1" type="ORF">S03H2_23137</name>
</gene>
<name>X1GMN7_9ZZZZ</name>
<organism evidence="1">
    <name type="scientific">marine sediment metagenome</name>
    <dbReference type="NCBI Taxonomy" id="412755"/>
    <lineage>
        <taxon>unclassified sequences</taxon>
        <taxon>metagenomes</taxon>
        <taxon>ecological metagenomes</taxon>
    </lineage>
</organism>
<sequence>LKNKIIIFKKNKITMYICFVSPRFHPIIGGVETYLKNIAAHCSKFMNISVITSNLKNPIHIFEKRHYIKKRYDFIYNKVTIIRSNTLKNPILKIPFYFNDYLNKKLEILFDFLLNPFLYNRKTKIPQKLSTNIKKFLFYQRIFTNPNFLQIYNILKKIHLYEKIDIVHSAPIYLTSNIYAVQFSNKNHIPFICTPFYHINPYTEKIFYPSFQYILKKSNAVIACTLLEKEFYQRA</sequence>
<reference evidence="1" key="1">
    <citation type="journal article" date="2014" name="Front. Microbiol.">
        <title>High frequency of phylogenetically diverse reductive dehalogenase-homologous genes in deep subseafloor sedimentary metagenomes.</title>
        <authorList>
            <person name="Kawai M."/>
            <person name="Futagami T."/>
            <person name="Toyoda A."/>
            <person name="Takaki Y."/>
            <person name="Nishi S."/>
            <person name="Hori S."/>
            <person name="Arai W."/>
            <person name="Tsubouchi T."/>
            <person name="Morono Y."/>
            <person name="Uchiyama I."/>
            <person name="Ito T."/>
            <person name="Fujiyama A."/>
            <person name="Inagaki F."/>
            <person name="Takami H."/>
        </authorList>
    </citation>
    <scope>NUCLEOTIDE SEQUENCE</scope>
    <source>
        <strain evidence="1">Expedition CK06-06</strain>
    </source>
</reference>
<evidence type="ECO:0000313" key="1">
    <source>
        <dbReference type="EMBL" id="GAH42894.1"/>
    </source>
</evidence>
<feature type="non-terminal residue" evidence="1">
    <location>
        <position position="235"/>
    </location>
</feature>
<dbReference type="SUPFAM" id="SSF53756">
    <property type="entry name" value="UDP-Glycosyltransferase/glycogen phosphorylase"/>
    <property type="match status" value="1"/>
</dbReference>
<comment type="caution">
    <text evidence="1">The sequence shown here is derived from an EMBL/GenBank/DDBJ whole genome shotgun (WGS) entry which is preliminary data.</text>
</comment>
<accession>X1GMN7</accession>
<feature type="non-terminal residue" evidence="1">
    <location>
        <position position="1"/>
    </location>
</feature>
<dbReference type="EMBL" id="BARU01012590">
    <property type="protein sequence ID" value="GAH42894.1"/>
    <property type="molecule type" value="Genomic_DNA"/>
</dbReference>
<proteinExistence type="predicted"/>
<protein>
    <submittedName>
        <fullName evidence="1">Uncharacterized protein</fullName>
    </submittedName>
</protein>